<accession>A0ABP7L3V8</accession>
<dbReference type="InterPro" id="IPR008284">
    <property type="entry name" value="MoCF_biosynth_CS"/>
</dbReference>
<dbReference type="InterPro" id="IPR036425">
    <property type="entry name" value="MoaB/Mog-like_dom_sf"/>
</dbReference>
<dbReference type="InterPro" id="IPR001453">
    <property type="entry name" value="MoaB/Mog_dom"/>
</dbReference>
<reference evidence="9" key="1">
    <citation type="journal article" date="2019" name="Int. J. Syst. Evol. Microbiol.">
        <title>The Global Catalogue of Microorganisms (GCM) 10K type strain sequencing project: providing services to taxonomists for standard genome sequencing and annotation.</title>
        <authorList>
            <consortium name="The Broad Institute Genomics Platform"/>
            <consortium name="The Broad Institute Genome Sequencing Center for Infectious Disease"/>
            <person name="Wu L."/>
            <person name="Ma J."/>
        </authorList>
    </citation>
    <scope>NUCLEOTIDE SEQUENCE [LARGE SCALE GENOMIC DNA]</scope>
    <source>
        <strain evidence="9">JCM 16914</strain>
    </source>
</reference>
<evidence type="ECO:0000256" key="2">
    <source>
        <dbReference type="ARBA" id="ARBA00005046"/>
    </source>
</evidence>
<dbReference type="SUPFAM" id="SSF63867">
    <property type="entry name" value="MoeA C-terminal domain-like"/>
    <property type="match status" value="1"/>
</dbReference>
<comment type="function">
    <text evidence="1 6">Catalyzes the insertion of molybdate into adenylated molybdopterin with the concomitant release of AMP.</text>
</comment>
<evidence type="ECO:0000256" key="3">
    <source>
        <dbReference type="ARBA" id="ARBA00010763"/>
    </source>
</evidence>
<feature type="domain" description="MoaB/Mog" evidence="7">
    <location>
        <begin position="183"/>
        <end position="330"/>
    </location>
</feature>
<keyword evidence="6" id="KW-0500">Molybdenum</keyword>
<sequence>MAEHTCSHFSAEPGSVEQALGALLEGVTPLAGERLALEQAGGRVLADAQIARLDVPAFDNSAMDGYALRAADAGKRLPVSQRIAAGSAPEALLPGSCARIFTGAPLPPGADCVVMQERVERDGDHAVFPDGLSAGDSIRRRGRDVAYGQELLAAGTRLNAAALGHLAGQGIVEVAVRRRPKVALLSTGDEVIDPGTPLGPGQLYNSNRPMLTRLLESFGAEVVRRVNVPDDVGQTRAIIREAAEVADVVVSTGGVSVGEEDHVKNALERLGRLDLWRLAIRPGKPLALGRLPKHGGEAKEGGEARFVGLPGNPVSSFVGAWLFLRPLMGALTGCAALATLPAMTATADFATRTGPRRHYMRAALAFTPQGPVATAFADQNSGVLSSCVDADVLVDVPPDATVAKGDAVTCLWLAGG</sequence>
<dbReference type="Pfam" id="PF03453">
    <property type="entry name" value="MoeA_N"/>
    <property type="match status" value="1"/>
</dbReference>
<dbReference type="InterPro" id="IPR038987">
    <property type="entry name" value="MoeA-like"/>
</dbReference>
<dbReference type="InterPro" id="IPR036135">
    <property type="entry name" value="MoeA_linker/N_sf"/>
</dbReference>
<proteinExistence type="inferred from homology"/>
<dbReference type="InterPro" id="IPR005110">
    <property type="entry name" value="MoeA_linker/N"/>
</dbReference>
<dbReference type="SMART" id="SM00852">
    <property type="entry name" value="MoCF_biosynth"/>
    <property type="match status" value="1"/>
</dbReference>
<dbReference type="Gene3D" id="2.40.340.10">
    <property type="entry name" value="MoeA, C-terminal, domain IV"/>
    <property type="match status" value="1"/>
</dbReference>
<evidence type="ECO:0000313" key="9">
    <source>
        <dbReference type="Proteomes" id="UP001500133"/>
    </source>
</evidence>
<comment type="similarity">
    <text evidence="3 6">Belongs to the MoeA family.</text>
</comment>
<dbReference type="InterPro" id="IPR005111">
    <property type="entry name" value="MoeA_C_domain_IV"/>
</dbReference>
<comment type="cofactor">
    <cofactor evidence="6">
        <name>Mg(2+)</name>
        <dbReference type="ChEBI" id="CHEBI:18420"/>
    </cofactor>
</comment>
<dbReference type="CDD" id="cd00887">
    <property type="entry name" value="MoeA"/>
    <property type="match status" value="1"/>
</dbReference>
<keyword evidence="9" id="KW-1185">Reference proteome</keyword>
<dbReference type="EMBL" id="BAAAZT010000011">
    <property type="protein sequence ID" value="GAA3894489.1"/>
    <property type="molecule type" value="Genomic_DNA"/>
</dbReference>
<comment type="catalytic activity">
    <reaction evidence="5">
        <text>adenylyl-molybdopterin + molybdate = Mo-molybdopterin + AMP + H(+)</text>
        <dbReference type="Rhea" id="RHEA:35047"/>
        <dbReference type="ChEBI" id="CHEBI:15378"/>
        <dbReference type="ChEBI" id="CHEBI:36264"/>
        <dbReference type="ChEBI" id="CHEBI:62727"/>
        <dbReference type="ChEBI" id="CHEBI:71302"/>
        <dbReference type="ChEBI" id="CHEBI:456215"/>
        <dbReference type="EC" id="2.10.1.1"/>
    </reaction>
</comment>
<keyword evidence="6" id="KW-0808">Transferase</keyword>
<name>A0ABP7L3V8_9GAMM</name>
<evidence type="ECO:0000256" key="5">
    <source>
        <dbReference type="ARBA" id="ARBA00047317"/>
    </source>
</evidence>
<dbReference type="Gene3D" id="2.170.190.11">
    <property type="entry name" value="Molybdopterin biosynthesis moea protein, domain 3"/>
    <property type="match status" value="1"/>
</dbReference>
<dbReference type="Pfam" id="PF03454">
    <property type="entry name" value="MoeA_C"/>
    <property type="match status" value="1"/>
</dbReference>
<dbReference type="Proteomes" id="UP001500133">
    <property type="component" value="Unassembled WGS sequence"/>
</dbReference>
<organism evidence="8 9">
    <name type="scientific">Halomonas cibimaris</name>
    <dbReference type="NCBI Taxonomy" id="657012"/>
    <lineage>
        <taxon>Bacteria</taxon>
        <taxon>Pseudomonadati</taxon>
        <taxon>Pseudomonadota</taxon>
        <taxon>Gammaproteobacteria</taxon>
        <taxon>Oceanospirillales</taxon>
        <taxon>Halomonadaceae</taxon>
        <taxon>Halomonas</taxon>
    </lineage>
</organism>
<evidence type="ECO:0000256" key="1">
    <source>
        <dbReference type="ARBA" id="ARBA00002901"/>
    </source>
</evidence>
<dbReference type="NCBIfam" id="NF045515">
    <property type="entry name" value="Glp_gephyrin"/>
    <property type="match status" value="1"/>
</dbReference>
<dbReference type="SUPFAM" id="SSF53218">
    <property type="entry name" value="Molybdenum cofactor biosynthesis proteins"/>
    <property type="match status" value="1"/>
</dbReference>
<evidence type="ECO:0000256" key="4">
    <source>
        <dbReference type="ARBA" id="ARBA00023150"/>
    </source>
</evidence>
<evidence type="ECO:0000259" key="7">
    <source>
        <dbReference type="SMART" id="SM00852"/>
    </source>
</evidence>
<dbReference type="PANTHER" id="PTHR10192:SF5">
    <property type="entry name" value="GEPHYRIN"/>
    <property type="match status" value="1"/>
</dbReference>
<dbReference type="Pfam" id="PF00994">
    <property type="entry name" value="MoCF_biosynth"/>
    <property type="match status" value="1"/>
</dbReference>
<keyword evidence="6" id="KW-0460">Magnesium</keyword>
<comment type="caution">
    <text evidence="8">The sequence shown here is derived from an EMBL/GenBank/DDBJ whole genome shotgun (WGS) entry which is preliminary data.</text>
</comment>
<comment type="pathway">
    <text evidence="2 6">Cofactor biosynthesis; molybdopterin biosynthesis.</text>
</comment>
<evidence type="ECO:0000313" key="8">
    <source>
        <dbReference type="EMBL" id="GAA3894489.1"/>
    </source>
</evidence>
<keyword evidence="4 6" id="KW-0501">Molybdenum cofactor biosynthesis</keyword>
<dbReference type="SUPFAM" id="SSF63882">
    <property type="entry name" value="MoeA N-terminal region -like"/>
    <property type="match status" value="1"/>
</dbReference>
<dbReference type="NCBIfam" id="TIGR00177">
    <property type="entry name" value="molyb_syn"/>
    <property type="match status" value="1"/>
</dbReference>
<dbReference type="PROSITE" id="PS01079">
    <property type="entry name" value="MOCF_BIOSYNTHESIS_2"/>
    <property type="match status" value="1"/>
</dbReference>
<dbReference type="Gene3D" id="3.40.980.10">
    <property type="entry name" value="MoaB/Mog-like domain"/>
    <property type="match status" value="1"/>
</dbReference>
<dbReference type="PANTHER" id="PTHR10192">
    <property type="entry name" value="MOLYBDOPTERIN BIOSYNTHESIS PROTEIN"/>
    <property type="match status" value="1"/>
</dbReference>
<dbReference type="RefSeq" id="WP_344701430.1">
    <property type="nucleotide sequence ID" value="NZ_BAAAZT010000011.1"/>
</dbReference>
<dbReference type="InterPro" id="IPR036688">
    <property type="entry name" value="MoeA_C_domain_IV_sf"/>
</dbReference>
<protein>
    <recommendedName>
        <fullName evidence="6">Molybdopterin molybdenumtransferase</fullName>
        <ecNumber evidence="6">2.10.1.1</ecNumber>
    </recommendedName>
</protein>
<evidence type="ECO:0000256" key="6">
    <source>
        <dbReference type="RuleBase" id="RU365090"/>
    </source>
</evidence>
<dbReference type="Gene3D" id="3.90.105.10">
    <property type="entry name" value="Molybdopterin biosynthesis moea protein, domain 2"/>
    <property type="match status" value="1"/>
</dbReference>
<dbReference type="EC" id="2.10.1.1" evidence="6"/>
<gene>
    <name evidence="8" type="ORF">GCM10022228_02080</name>
</gene>
<keyword evidence="6" id="KW-0479">Metal-binding</keyword>